<dbReference type="PANTHER" id="PTHR30093">
    <property type="entry name" value="GENERAL SECRETION PATHWAY PROTEIN G"/>
    <property type="match status" value="1"/>
</dbReference>
<reference evidence="3 4" key="1">
    <citation type="journal article" date="2017" name="BMC Genomics">
        <title>Comparative genomic and phylogenomic analyses of the Bifidobacteriaceae family.</title>
        <authorList>
            <person name="Lugli G.A."/>
            <person name="Milani C."/>
            <person name="Turroni F."/>
            <person name="Duranti S."/>
            <person name="Mancabelli L."/>
            <person name="Mangifesta M."/>
            <person name="Ferrario C."/>
            <person name="Modesto M."/>
            <person name="Mattarelli P."/>
            <person name="Jiri K."/>
            <person name="van Sinderen D."/>
            <person name="Ventura M."/>
        </authorList>
    </citation>
    <scope>NUCLEOTIDE SEQUENCE [LARGE SCALE GENOMIC DNA]</scope>
    <source>
        <strain evidence="3 4">DSM 24742</strain>
    </source>
</reference>
<dbReference type="SUPFAM" id="SSF54523">
    <property type="entry name" value="Pili subunits"/>
    <property type="match status" value="1"/>
</dbReference>
<dbReference type="OrthoDB" id="3240328at2"/>
<dbReference type="NCBIfam" id="TIGR02532">
    <property type="entry name" value="IV_pilin_GFxxxE"/>
    <property type="match status" value="1"/>
</dbReference>
<dbReference type="Gene3D" id="3.30.700.10">
    <property type="entry name" value="Glycoprotein, Type 4 Pilin"/>
    <property type="match status" value="1"/>
</dbReference>
<keyword evidence="2" id="KW-1133">Transmembrane helix</keyword>
<name>A0A261EY91_9BIFI</name>
<dbReference type="AlphaFoldDB" id="A0A261EY91"/>
<keyword evidence="2" id="KW-0812">Transmembrane</keyword>
<comment type="caution">
    <text evidence="3">The sequence shown here is derived from an EMBL/GenBank/DDBJ whole genome shotgun (WGS) entry which is preliminary data.</text>
</comment>
<evidence type="ECO:0000256" key="2">
    <source>
        <dbReference type="SAM" id="Phobius"/>
    </source>
</evidence>
<evidence type="ECO:0000256" key="1">
    <source>
        <dbReference type="ARBA" id="ARBA00022481"/>
    </source>
</evidence>
<proteinExistence type="predicted"/>
<protein>
    <submittedName>
        <fullName evidence="3">Prepilin-type cleavage/methylation protein</fullName>
    </submittedName>
</protein>
<organism evidence="3 4">
    <name type="scientific">Pseudoscardovia radai</name>
    <dbReference type="NCBI Taxonomy" id="987066"/>
    <lineage>
        <taxon>Bacteria</taxon>
        <taxon>Bacillati</taxon>
        <taxon>Actinomycetota</taxon>
        <taxon>Actinomycetes</taxon>
        <taxon>Bifidobacteriales</taxon>
        <taxon>Bifidobacteriaceae</taxon>
        <taxon>Pseudoscardovia</taxon>
    </lineage>
</organism>
<dbReference type="RefSeq" id="WP_094660724.1">
    <property type="nucleotide sequence ID" value="NZ_JBKZBO010000007.1"/>
</dbReference>
<keyword evidence="2" id="KW-0472">Membrane</keyword>
<evidence type="ECO:0000313" key="4">
    <source>
        <dbReference type="Proteomes" id="UP000216725"/>
    </source>
</evidence>
<dbReference type="InterPro" id="IPR045584">
    <property type="entry name" value="Pilin-like"/>
</dbReference>
<dbReference type="EMBL" id="MWWR01000006">
    <property type="protein sequence ID" value="OZG51830.1"/>
    <property type="molecule type" value="Genomic_DNA"/>
</dbReference>
<dbReference type="Proteomes" id="UP000216725">
    <property type="component" value="Unassembled WGS sequence"/>
</dbReference>
<sequence>MNPVIRALRRRAKGEKGFTLTEIMVVIVVAAILAAIAIPLWRKQRAGTYNSQTEQAVSEAVIAVTDYAQAHDDSAAGLSGTTCDYPLGGTAPTCKIANKTVDVSEGVHLTLSVDAAGAWKITATNDHASGNSAVKHSYTYSSTSKSYEWTA</sequence>
<dbReference type="InterPro" id="IPR012902">
    <property type="entry name" value="N_methyl_site"/>
</dbReference>
<keyword evidence="1" id="KW-0488">Methylation</keyword>
<evidence type="ECO:0000313" key="3">
    <source>
        <dbReference type="EMBL" id="OZG51830.1"/>
    </source>
</evidence>
<dbReference type="Pfam" id="PF07963">
    <property type="entry name" value="N_methyl"/>
    <property type="match status" value="1"/>
</dbReference>
<keyword evidence="4" id="KW-1185">Reference proteome</keyword>
<accession>A0A261EY91</accession>
<feature type="transmembrane region" description="Helical" evidence="2">
    <location>
        <begin position="20"/>
        <end position="41"/>
    </location>
</feature>
<gene>
    <name evidence="3" type="ORF">PSRA_0910</name>
</gene>
<dbReference type="PANTHER" id="PTHR30093:SF34">
    <property type="entry name" value="PREPILIN PEPTIDASE-DEPENDENT PROTEIN D"/>
    <property type="match status" value="1"/>
</dbReference>